<dbReference type="Gene3D" id="1.10.510.10">
    <property type="entry name" value="Transferase(Phosphotransferase) domain 1"/>
    <property type="match status" value="1"/>
</dbReference>
<reference evidence="9 10" key="1">
    <citation type="journal article" date="2011" name="Proc. Natl. Acad. Sci. U.S.A.">
        <title>Evolutionary erosion of yeast sex chromosomes by mating-type switching accidents.</title>
        <authorList>
            <person name="Gordon J.L."/>
            <person name="Armisen D."/>
            <person name="Proux-Wera E."/>
            <person name="Oheigeartaigh S.S."/>
            <person name="Byrne K.P."/>
            <person name="Wolfe K.H."/>
        </authorList>
    </citation>
    <scope>NUCLEOTIDE SEQUENCE [LARGE SCALE GENOMIC DNA]</scope>
    <source>
        <strain evidence="10">ATCC 76901 / BCRC 22586 / CBS 4309 / NBRC 1992 / NRRL Y-12630</strain>
    </source>
</reference>
<dbReference type="GO" id="GO:0005524">
    <property type="term" value="F:ATP binding"/>
    <property type="evidence" value="ECO:0007669"/>
    <property type="project" value="UniProtKB-UniRule"/>
</dbReference>
<evidence type="ECO:0000313" key="10">
    <source>
        <dbReference type="Proteomes" id="UP000001640"/>
    </source>
</evidence>
<dbReference type="Gene3D" id="3.30.200.20">
    <property type="entry name" value="Phosphorylase Kinase, domain 1"/>
    <property type="match status" value="1"/>
</dbReference>
<dbReference type="Proteomes" id="UP000001640">
    <property type="component" value="Chromosome 8"/>
</dbReference>
<dbReference type="eggNOG" id="KOG0585">
    <property type="taxonomic scope" value="Eukaryota"/>
</dbReference>
<feature type="compositionally biased region" description="Low complexity" evidence="7">
    <location>
        <begin position="602"/>
        <end position="613"/>
    </location>
</feature>
<dbReference type="EMBL" id="HE576759">
    <property type="protein sequence ID" value="CCC71617.1"/>
    <property type="molecule type" value="Genomic_DNA"/>
</dbReference>
<dbReference type="PANTHER" id="PTHR43895">
    <property type="entry name" value="CALCIUM/CALMODULIN-DEPENDENT PROTEIN KINASE KINASE-RELATED"/>
    <property type="match status" value="1"/>
</dbReference>
<dbReference type="FunCoup" id="G0VJD8">
    <property type="interactions" value="295"/>
</dbReference>
<dbReference type="RefSeq" id="XP_003677964.1">
    <property type="nucleotide sequence ID" value="XM_003677916.1"/>
</dbReference>
<dbReference type="GO" id="GO:0042149">
    <property type="term" value="P:cellular response to glucose starvation"/>
    <property type="evidence" value="ECO:0007669"/>
    <property type="project" value="EnsemblFungi"/>
</dbReference>
<dbReference type="GeneID" id="96905294"/>
<accession>G0VJD8</accession>
<dbReference type="InterPro" id="IPR017441">
    <property type="entry name" value="Protein_kinase_ATP_BS"/>
</dbReference>
<keyword evidence="1" id="KW-0723">Serine/threonine-protein kinase</keyword>
<dbReference type="PROSITE" id="PS00107">
    <property type="entry name" value="PROTEIN_KINASE_ATP"/>
    <property type="match status" value="1"/>
</dbReference>
<organism evidence="9 10">
    <name type="scientific">Naumovozyma castellii</name>
    <name type="common">Yeast</name>
    <name type="synonym">Saccharomyces castellii</name>
    <dbReference type="NCBI Taxonomy" id="27288"/>
    <lineage>
        <taxon>Eukaryota</taxon>
        <taxon>Fungi</taxon>
        <taxon>Dikarya</taxon>
        <taxon>Ascomycota</taxon>
        <taxon>Saccharomycotina</taxon>
        <taxon>Saccharomycetes</taxon>
        <taxon>Saccharomycetales</taxon>
        <taxon>Saccharomycetaceae</taxon>
        <taxon>Naumovozyma</taxon>
    </lineage>
</organism>
<feature type="binding site" evidence="6">
    <location>
        <position position="106"/>
    </location>
    <ligand>
        <name>ATP</name>
        <dbReference type="ChEBI" id="CHEBI:30616"/>
    </ligand>
</feature>
<keyword evidence="10" id="KW-1185">Reference proteome</keyword>
<keyword evidence="5 6" id="KW-0067">ATP-binding</keyword>
<dbReference type="STRING" id="1064592.G0VJD8"/>
<dbReference type="Pfam" id="PF00069">
    <property type="entry name" value="Pkinase"/>
    <property type="match status" value="1"/>
</dbReference>
<dbReference type="SMART" id="SM00220">
    <property type="entry name" value="S_TKc"/>
    <property type="match status" value="1"/>
</dbReference>
<dbReference type="OMA" id="NQIMKWI"/>
<protein>
    <recommendedName>
        <fullName evidence="8">Protein kinase domain-containing protein</fullName>
    </recommendedName>
</protein>
<dbReference type="GO" id="GO:0007165">
    <property type="term" value="P:signal transduction"/>
    <property type="evidence" value="ECO:0007669"/>
    <property type="project" value="TreeGrafter"/>
</dbReference>
<evidence type="ECO:0000313" key="9">
    <source>
        <dbReference type="EMBL" id="CCC71617.1"/>
    </source>
</evidence>
<evidence type="ECO:0000256" key="7">
    <source>
        <dbReference type="SAM" id="MobiDB-lite"/>
    </source>
</evidence>
<dbReference type="GO" id="GO:0000144">
    <property type="term" value="C:cellular bud neck septin ring"/>
    <property type="evidence" value="ECO:0007669"/>
    <property type="project" value="EnsemblFungi"/>
</dbReference>
<dbReference type="GO" id="GO:0007124">
    <property type="term" value="P:pseudohyphal growth"/>
    <property type="evidence" value="ECO:0007669"/>
    <property type="project" value="EnsemblFungi"/>
</dbReference>
<evidence type="ECO:0000256" key="5">
    <source>
        <dbReference type="ARBA" id="ARBA00022840"/>
    </source>
</evidence>
<reference key="2">
    <citation type="submission" date="2011-08" db="EMBL/GenBank/DDBJ databases">
        <title>Genome sequence of Naumovozyma castellii.</title>
        <authorList>
            <person name="Gordon J.L."/>
            <person name="Armisen D."/>
            <person name="Proux-Wera E."/>
            <person name="OhEigeartaigh S.S."/>
            <person name="Byrne K.P."/>
            <person name="Wolfe K.H."/>
        </authorList>
    </citation>
    <scope>NUCLEOTIDE SEQUENCE</scope>
    <source>
        <strain>Type strain:CBS 4309</strain>
    </source>
</reference>
<dbReference type="GO" id="GO:0000281">
    <property type="term" value="P:mitotic cytokinesis"/>
    <property type="evidence" value="ECO:0007669"/>
    <property type="project" value="EnsemblFungi"/>
</dbReference>
<evidence type="ECO:0000256" key="6">
    <source>
        <dbReference type="PROSITE-ProRule" id="PRU10141"/>
    </source>
</evidence>
<dbReference type="InterPro" id="IPR011009">
    <property type="entry name" value="Kinase-like_dom_sf"/>
</dbReference>
<keyword evidence="4" id="KW-0418">Kinase</keyword>
<dbReference type="GO" id="GO:0004674">
    <property type="term" value="F:protein serine/threonine kinase activity"/>
    <property type="evidence" value="ECO:0007669"/>
    <property type="project" value="UniProtKB-KW"/>
</dbReference>
<dbReference type="GO" id="GO:1902935">
    <property type="term" value="P:protein localization to septin ring"/>
    <property type="evidence" value="ECO:0007669"/>
    <property type="project" value="EnsemblFungi"/>
</dbReference>
<feature type="compositionally biased region" description="Low complexity" evidence="7">
    <location>
        <begin position="567"/>
        <end position="577"/>
    </location>
</feature>
<dbReference type="InterPro" id="IPR008271">
    <property type="entry name" value="Ser/Thr_kinase_AS"/>
</dbReference>
<keyword evidence="2" id="KW-0808">Transferase</keyword>
<feature type="compositionally biased region" description="Polar residues" evidence="7">
    <location>
        <begin position="514"/>
        <end position="531"/>
    </location>
</feature>
<feature type="region of interest" description="Disordered" evidence="7">
    <location>
        <begin position="564"/>
        <end position="613"/>
    </location>
</feature>
<dbReference type="SUPFAM" id="SSF56112">
    <property type="entry name" value="Protein kinase-like (PK-like)"/>
    <property type="match status" value="1"/>
</dbReference>
<dbReference type="OrthoDB" id="68483at2759"/>
<evidence type="ECO:0000256" key="2">
    <source>
        <dbReference type="ARBA" id="ARBA00022679"/>
    </source>
</evidence>
<dbReference type="GO" id="GO:0000023">
    <property type="term" value="P:maltose metabolic process"/>
    <property type="evidence" value="ECO:0007669"/>
    <property type="project" value="EnsemblFungi"/>
</dbReference>
<keyword evidence="3 6" id="KW-0547">Nucleotide-binding</keyword>
<dbReference type="GO" id="GO:0000921">
    <property type="term" value="P:septin ring assembly"/>
    <property type="evidence" value="ECO:0007669"/>
    <property type="project" value="EnsemblFungi"/>
</dbReference>
<feature type="domain" description="Protein kinase" evidence="8">
    <location>
        <begin position="78"/>
        <end position="404"/>
    </location>
</feature>
<gene>
    <name evidence="9" type="primary">NCAS0H03070</name>
    <name evidence="9" type="ordered locus">NCAS_0H03070</name>
</gene>
<dbReference type="PANTHER" id="PTHR43895:SF150">
    <property type="entry name" value="SERINE_THREONINE-PROTEIN KINASE STK11"/>
    <property type="match status" value="1"/>
</dbReference>
<evidence type="ECO:0000259" key="8">
    <source>
        <dbReference type="PROSITE" id="PS50011"/>
    </source>
</evidence>
<evidence type="ECO:0000256" key="1">
    <source>
        <dbReference type="ARBA" id="ARBA00022527"/>
    </source>
</evidence>
<proteinExistence type="predicted"/>
<dbReference type="PROSITE" id="PS50011">
    <property type="entry name" value="PROTEIN_KINASE_DOM"/>
    <property type="match status" value="1"/>
</dbReference>
<dbReference type="AlphaFoldDB" id="G0VJD8"/>
<dbReference type="GO" id="GO:0000902">
    <property type="term" value="P:cell morphogenesis"/>
    <property type="evidence" value="ECO:0007669"/>
    <property type="project" value="EnsemblFungi"/>
</dbReference>
<dbReference type="InterPro" id="IPR000719">
    <property type="entry name" value="Prot_kinase_dom"/>
</dbReference>
<evidence type="ECO:0000256" key="3">
    <source>
        <dbReference type="ARBA" id="ARBA00022741"/>
    </source>
</evidence>
<dbReference type="HOGENOM" id="CLU_019325_0_0_1"/>
<feature type="region of interest" description="Disordered" evidence="7">
    <location>
        <begin position="509"/>
        <end position="549"/>
    </location>
</feature>
<feature type="compositionally biased region" description="Basic residues" evidence="7">
    <location>
        <begin position="585"/>
        <end position="595"/>
    </location>
</feature>
<name>G0VJD8_NAUCA</name>
<dbReference type="InParanoid" id="G0VJD8"/>
<dbReference type="GO" id="GO:0007117">
    <property type="term" value="P:budding cell bud growth"/>
    <property type="evidence" value="ECO:0007669"/>
    <property type="project" value="EnsemblFungi"/>
</dbReference>
<dbReference type="PROSITE" id="PS00108">
    <property type="entry name" value="PROTEIN_KINASE_ST"/>
    <property type="match status" value="1"/>
</dbReference>
<sequence>MNLQERRDFPTLLSQHLTFGSPTSRDIPSSPSVSLVSSTASFLQGTTYQTLIQDHTLEITEDFQNVVHQLDTEKLDEYKLGRKLGKGQFGKVYKLSIPGRDTFAVKIISKRPLNNQQYSMNQIMKWIRRNEVRDPGRHWNADDAVMYMNVEKCRWEIFVWNQLQNCDYVVKLVECLDSPSSKNIWIINEYCSLGELRWRRNSKDEVLSQWEKMIPGCDVQDFTEWVFVDMIKALRFLEANGCIHRDIKPANILCNARDGHFQISDFGCSILLPRYVPFKDPKLEHCFQMELNKIIGTPAFIAPELCHFNESKRNNIRDGFKLDIWSLGITLYCLLHNKLPFSGENEFDTYHKVVSESLDSDLDDVPLNNLVIEKLLKKNPRERVSIHELSALIETSSGEKHLHLNSSSKNKIKKSKTSIKTFFHNIFSPKHNKSTHVSTQPIEPRRERVYEYHTNPHSIISKGVDDADDFVDLSSASGPSLASSYDDPIQVTEFIDYDTAPRIQEMESLEDINGTMTNQRTYTDNYSNSETDSPKKRRSTNTSSSFSPIKLPTPIRALIRIKDTPSHSKNSSQHSNSFTTSPLKNKYRRNRKHTSKDHIPKSSHSNSTSNTLTSSRNILNFKNYIQNPKNSSQETMQDIQEYLSFADR</sequence>
<dbReference type="KEGG" id="ncs:NCAS_0H03070"/>
<evidence type="ECO:0000256" key="4">
    <source>
        <dbReference type="ARBA" id="ARBA00022777"/>
    </source>
</evidence>